<evidence type="ECO:0000256" key="2">
    <source>
        <dbReference type="ARBA" id="ARBA00021980"/>
    </source>
</evidence>
<dbReference type="RefSeq" id="WP_410023384.1">
    <property type="nucleotide sequence ID" value="NZ_JBGMEG010000001.1"/>
</dbReference>
<proteinExistence type="predicted"/>
<dbReference type="EC" id="2.4.2.3" evidence="1"/>
<reference evidence="5 6" key="1">
    <citation type="journal article" date="2025" name="Anaerobe">
        <title>Description of Anaerococcus kampingiae sp. nov., Anaerococcus groningensis sp. nov., Anaerococcus martiniensis sp. nov., and Anaerococcus cruorum sp. nov., isolated from human clinical specimens.</title>
        <authorList>
            <person name="Boiten K.E."/>
            <person name="Meijer J."/>
            <person name="van Wezel E.M."/>
            <person name="Veloo A.C.M."/>
        </authorList>
    </citation>
    <scope>NUCLEOTIDE SEQUENCE [LARGE SCALE GENOMIC DNA]</scope>
    <source>
        <strain evidence="5 6">ENR1011</strain>
    </source>
</reference>
<dbReference type="CDD" id="cd09007">
    <property type="entry name" value="NP-I_spr0068"/>
    <property type="match status" value="1"/>
</dbReference>
<dbReference type="Gene3D" id="3.40.50.1580">
    <property type="entry name" value="Nucleoside phosphorylase domain"/>
    <property type="match status" value="1"/>
</dbReference>
<keyword evidence="6" id="KW-1185">Reference proteome</keyword>
<gene>
    <name evidence="5" type="ORF">AB9Q04_00145</name>
</gene>
<dbReference type="Pfam" id="PF01048">
    <property type="entry name" value="PNP_UDP_1"/>
    <property type="match status" value="1"/>
</dbReference>
<comment type="catalytic activity">
    <reaction evidence="3">
        <text>uridine + phosphate = alpha-D-ribose 1-phosphate + uracil</text>
        <dbReference type="Rhea" id="RHEA:24388"/>
        <dbReference type="ChEBI" id="CHEBI:16704"/>
        <dbReference type="ChEBI" id="CHEBI:17568"/>
        <dbReference type="ChEBI" id="CHEBI:43474"/>
        <dbReference type="ChEBI" id="CHEBI:57720"/>
        <dbReference type="EC" id="2.4.2.3"/>
    </reaction>
</comment>
<evidence type="ECO:0000259" key="4">
    <source>
        <dbReference type="Pfam" id="PF01048"/>
    </source>
</evidence>
<dbReference type="EMBL" id="JBGMEG010000001">
    <property type="protein sequence ID" value="MFO3716758.1"/>
    <property type="molecule type" value="Genomic_DNA"/>
</dbReference>
<dbReference type="InterPro" id="IPR000845">
    <property type="entry name" value="Nucleoside_phosphorylase_d"/>
</dbReference>
<organism evidence="5 6">
    <name type="scientific">Anaerococcus groningensis</name>
    <dbReference type="NCBI Taxonomy" id="3115616"/>
    <lineage>
        <taxon>Bacteria</taxon>
        <taxon>Bacillati</taxon>
        <taxon>Bacillota</taxon>
        <taxon>Tissierellia</taxon>
        <taxon>Tissierellales</taxon>
        <taxon>Peptoniphilaceae</taxon>
        <taxon>Anaerococcus</taxon>
    </lineage>
</organism>
<name>A0ABW9MY39_9FIRM</name>
<evidence type="ECO:0000313" key="5">
    <source>
        <dbReference type="EMBL" id="MFO3716758.1"/>
    </source>
</evidence>
<dbReference type="PANTHER" id="PTHR43691">
    <property type="entry name" value="URIDINE PHOSPHORYLASE"/>
    <property type="match status" value="1"/>
</dbReference>
<evidence type="ECO:0000313" key="6">
    <source>
        <dbReference type="Proteomes" id="UP001637993"/>
    </source>
</evidence>
<comment type="caution">
    <text evidence="5">The sequence shown here is derived from an EMBL/GenBank/DDBJ whole genome shotgun (WGS) entry which is preliminary data.</text>
</comment>
<dbReference type="SUPFAM" id="SSF53167">
    <property type="entry name" value="Purine and uridine phosphorylases"/>
    <property type="match status" value="1"/>
</dbReference>
<feature type="domain" description="Nucleoside phosphorylase" evidence="4">
    <location>
        <begin position="37"/>
        <end position="224"/>
    </location>
</feature>
<accession>A0ABW9MY39</accession>
<protein>
    <recommendedName>
        <fullName evidence="2">Uridine phosphorylase</fullName>
        <ecNumber evidence="1">2.4.2.3</ecNumber>
    </recommendedName>
</protein>
<evidence type="ECO:0000256" key="3">
    <source>
        <dbReference type="ARBA" id="ARBA00048447"/>
    </source>
</evidence>
<dbReference type="Proteomes" id="UP001637993">
    <property type="component" value="Unassembled WGS sequence"/>
</dbReference>
<dbReference type="InterPro" id="IPR035994">
    <property type="entry name" value="Nucleoside_phosphorylase_sf"/>
</dbReference>
<sequence>MAIFKNEIPILEYDDNIRSIIMPNHANLEIELPSKCLFTFLGEALDKLAENYNARILTTFNSITKIYPIYIIEYKGEEVCLVQAPVGAAASAQILDWLISYGCKQIITTGSCGSLVDIAENTFLVPYKALRDEGASYHYLPPSRFVNINPLALEAIEKTLTEHNLKYEEVMTWTTDGFYRETTDMVRYRVDEGCKVVEMECSALAAVAEFRDALRGQILFTADSLSDVEKYDPRGFGGDSIEYALKLALDTLINIKA</sequence>
<evidence type="ECO:0000256" key="1">
    <source>
        <dbReference type="ARBA" id="ARBA00011888"/>
    </source>
</evidence>
<dbReference type="PANTHER" id="PTHR43691:SF11">
    <property type="entry name" value="FI09636P-RELATED"/>
    <property type="match status" value="1"/>
</dbReference>